<evidence type="ECO:0000256" key="2">
    <source>
        <dbReference type="ARBA" id="ARBA00022450"/>
    </source>
</evidence>
<dbReference type="InterPro" id="IPR036736">
    <property type="entry name" value="ACP-like_sf"/>
</dbReference>
<evidence type="ECO:0000313" key="6">
    <source>
        <dbReference type="Proteomes" id="UP000036261"/>
    </source>
</evidence>
<gene>
    <name evidence="5" type="ORF">ACM46_10205</name>
</gene>
<dbReference type="InterPro" id="IPR001242">
    <property type="entry name" value="Condensation_dom"/>
</dbReference>
<keyword evidence="3" id="KW-0597">Phosphoprotein</keyword>
<dbReference type="PROSITE" id="PS00012">
    <property type="entry name" value="PHOSPHOPANTETHEINE"/>
    <property type="match status" value="1"/>
</dbReference>
<keyword evidence="2" id="KW-0596">Phosphopantetheine</keyword>
<dbReference type="InterPro" id="IPR000873">
    <property type="entry name" value="AMP-dep_synth/lig_dom"/>
</dbReference>
<evidence type="ECO:0000259" key="4">
    <source>
        <dbReference type="PROSITE" id="PS50075"/>
    </source>
</evidence>
<dbReference type="Gene3D" id="3.40.50.12780">
    <property type="entry name" value="N-terminal domain of ligase-like"/>
    <property type="match status" value="1"/>
</dbReference>
<dbReference type="GO" id="GO:0031177">
    <property type="term" value="F:phosphopantetheine binding"/>
    <property type="evidence" value="ECO:0007669"/>
    <property type="project" value="InterPro"/>
</dbReference>
<comment type="caution">
    <text evidence="5">The sequence shown here is derived from an EMBL/GenBank/DDBJ whole genome shotgun (WGS) entry which is preliminary data.</text>
</comment>
<dbReference type="RefSeq" id="WP_048506541.1">
    <property type="nucleotide sequence ID" value="NZ_LFND01000003.1"/>
</dbReference>
<dbReference type="InterPro" id="IPR010071">
    <property type="entry name" value="AA_adenyl_dom"/>
</dbReference>
<dbReference type="PANTHER" id="PTHR45527">
    <property type="entry name" value="NONRIBOSOMAL PEPTIDE SYNTHETASE"/>
    <property type="match status" value="1"/>
</dbReference>
<dbReference type="Proteomes" id="UP000036261">
    <property type="component" value="Unassembled WGS sequence"/>
</dbReference>
<dbReference type="OrthoDB" id="605930at2"/>
<dbReference type="Pfam" id="PF00501">
    <property type="entry name" value="AMP-binding"/>
    <property type="match status" value="1"/>
</dbReference>
<dbReference type="InterPro" id="IPR042099">
    <property type="entry name" value="ANL_N_sf"/>
</dbReference>
<evidence type="ECO:0000313" key="5">
    <source>
        <dbReference type="EMBL" id="KMQ64614.1"/>
    </source>
</evidence>
<feature type="domain" description="Carrier" evidence="4">
    <location>
        <begin position="950"/>
        <end position="1026"/>
    </location>
</feature>
<reference evidence="5 6" key="1">
    <citation type="journal article" date="2013" name="Int. J. Syst. Evol. Microbiol.">
        <title>Chryseobacterium angstadtii sp. nov., isolated from a newt tank.</title>
        <authorList>
            <person name="Kirk K.E."/>
            <person name="Hoffman J.A."/>
            <person name="Smith K.A."/>
            <person name="Strahan B.L."/>
            <person name="Failor K.C."/>
            <person name="Krebs J.E."/>
            <person name="Gale A.N."/>
            <person name="Do T.D."/>
            <person name="Sontag T.C."/>
            <person name="Batties A.M."/>
            <person name="Mistiszyn K."/>
            <person name="Newman J.D."/>
        </authorList>
    </citation>
    <scope>NUCLEOTIDE SEQUENCE [LARGE SCALE GENOMIC DNA]</scope>
    <source>
        <strain evidence="5 6">KM</strain>
    </source>
</reference>
<comment type="cofactor">
    <cofactor evidence="1">
        <name>pantetheine 4'-phosphate</name>
        <dbReference type="ChEBI" id="CHEBI:47942"/>
    </cofactor>
</comment>
<dbReference type="Gene3D" id="3.30.300.30">
    <property type="match status" value="1"/>
</dbReference>
<dbReference type="Pfam" id="PF00550">
    <property type="entry name" value="PP-binding"/>
    <property type="match status" value="1"/>
</dbReference>
<dbReference type="Gene3D" id="3.30.559.10">
    <property type="entry name" value="Chloramphenicol acetyltransferase-like domain"/>
    <property type="match status" value="2"/>
</dbReference>
<dbReference type="STRING" id="558151.ACM46_10205"/>
<dbReference type="GO" id="GO:0043041">
    <property type="term" value="P:amino acid activation for nonribosomal peptide biosynthetic process"/>
    <property type="evidence" value="ECO:0007669"/>
    <property type="project" value="TreeGrafter"/>
</dbReference>
<dbReference type="SUPFAM" id="SSF56801">
    <property type="entry name" value="Acetyl-CoA synthetase-like"/>
    <property type="match status" value="1"/>
</dbReference>
<keyword evidence="6" id="KW-1185">Reference proteome</keyword>
<dbReference type="InterPro" id="IPR020845">
    <property type="entry name" value="AMP-binding_CS"/>
</dbReference>
<dbReference type="InterPro" id="IPR009081">
    <property type="entry name" value="PP-bd_ACP"/>
</dbReference>
<evidence type="ECO:0000256" key="1">
    <source>
        <dbReference type="ARBA" id="ARBA00001957"/>
    </source>
</evidence>
<dbReference type="Gene3D" id="1.10.1200.10">
    <property type="entry name" value="ACP-like"/>
    <property type="match status" value="1"/>
</dbReference>
<dbReference type="NCBIfam" id="TIGR01733">
    <property type="entry name" value="AA-adenyl-dom"/>
    <property type="match status" value="1"/>
</dbReference>
<dbReference type="SMART" id="SM00823">
    <property type="entry name" value="PKS_PP"/>
    <property type="match status" value="1"/>
</dbReference>
<name>A0A0J7IF25_9FLAO</name>
<dbReference type="GO" id="GO:0005737">
    <property type="term" value="C:cytoplasm"/>
    <property type="evidence" value="ECO:0007669"/>
    <property type="project" value="TreeGrafter"/>
</dbReference>
<dbReference type="PROSITE" id="PS00455">
    <property type="entry name" value="AMP_BINDING"/>
    <property type="match status" value="1"/>
</dbReference>
<dbReference type="PATRIC" id="fig|558151.6.peg.2153"/>
<protein>
    <recommendedName>
        <fullName evidence="4">Carrier domain-containing protein</fullName>
    </recommendedName>
</protein>
<dbReference type="EMBL" id="LFND01000003">
    <property type="protein sequence ID" value="KMQ64614.1"/>
    <property type="molecule type" value="Genomic_DNA"/>
</dbReference>
<dbReference type="PROSITE" id="PS50075">
    <property type="entry name" value="CARRIER"/>
    <property type="match status" value="1"/>
</dbReference>
<dbReference type="Pfam" id="PF00668">
    <property type="entry name" value="Condensation"/>
    <property type="match status" value="2"/>
</dbReference>
<proteinExistence type="predicted"/>
<organism evidence="5 6">
    <name type="scientific">Chryseobacterium angstadtii</name>
    <dbReference type="NCBI Taxonomy" id="558151"/>
    <lineage>
        <taxon>Bacteria</taxon>
        <taxon>Pseudomonadati</taxon>
        <taxon>Bacteroidota</taxon>
        <taxon>Flavobacteriia</taxon>
        <taxon>Flavobacteriales</taxon>
        <taxon>Weeksellaceae</taxon>
        <taxon>Chryseobacterium group</taxon>
        <taxon>Chryseobacterium</taxon>
    </lineage>
</organism>
<dbReference type="Gene3D" id="3.30.559.30">
    <property type="entry name" value="Nonribosomal peptide synthetase, condensation domain"/>
    <property type="match status" value="2"/>
</dbReference>
<dbReference type="PANTHER" id="PTHR45527:SF1">
    <property type="entry name" value="FATTY ACID SYNTHASE"/>
    <property type="match status" value="1"/>
</dbReference>
<evidence type="ECO:0000256" key="3">
    <source>
        <dbReference type="ARBA" id="ARBA00022553"/>
    </source>
</evidence>
<dbReference type="SUPFAM" id="SSF47336">
    <property type="entry name" value="ACP-like"/>
    <property type="match status" value="1"/>
</dbReference>
<dbReference type="InterPro" id="IPR023213">
    <property type="entry name" value="CAT-like_dom_sf"/>
</dbReference>
<dbReference type="GO" id="GO:0044550">
    <property type="term" value="P:secondary metabolite biosynthetic process"/>
    <property type="evidence" value="ECO:0007669"/>
    <property type="project" value="TreeGrafter"/>
</dbReference>
<dbReference type="InterPro" id="IPR045851">
    <property type="entry name" value="AMP-bd_C_sf"/>
</dbReference>
<dbReference type="SUPFAM" id="SSF52777">
    <property type="entry name" value="CoA-dependent acyltransferases"/>
    <property type="match status" value="4"/>
</dbReference>
<dbReference type="GO" id="GO:0003824">
    <property type="term" value="F:catalytic activity"/>
    <property type="evidence" value="ECO:0007669"/>
    <property type="project" value="InterPro"/>
</dbReference>
<sequence>MKLTLPQLDIFFEQMLHPDIPIYNIGAKIEIKGEICKETFTKAYHEMIRQHDAYRSFFRENENEVRRYIYEGEPRPLEWVDFSENTDPVSAAEEYMQEEFLIPFNVLEDDYLYRFVLIKAAGDHYYLFSVYHHIITDGWGTSLMFQRLIKNYNDILKLNAVQDQYPYEYSAFAAHDEAYRISDEFSRDQQYWAERFSSLPQVIFNGNETKDHRVHISDRKELIVRREDYNRFIELGKKHNFSTFHGFLGLFFFYFGRINQSDDLAIGIPVLNRNTKAFKKTVGLFMGVSPLRMNLNDENSLLELIENTRKQLMSDYRYQKYPLGKMISDLKLFNEKNRLFNITFSYEKHNYADHFEGTETTVIPLTNKSERSALAIYVREFDDHEDIKIDFDYNTDFFDDYSIEQCVRHIEHLIVNIEALAEESLKKISFLSQEDKENLFSFNERFISAEEKGSTEKTFLDLFRENVSESPDKTAIADSKFRLSYAEVDTISSRVAYYLLNNHPDEKAIAVLLGRSAHMVCTLLGIMKAGKAYIPLDPEFPVNRLQYILKNSQAGLLISEEPISIHLTGIESVFLQNILSKEEDFVQTVVKPEDTVYIIYTSGSTGNPKGVEIGHASLLNLLQSISQKPGVHPEDTFYSVTTYSFDISILEFFTPLMSGATLYMAGDKTLRDPLSTIKEILKVKPSIIQATPSFFKRLLSLGWKPDSELKILCGGDLINNDLIEELLISCKELWNMYGPTETTIWSSVKKIEHGTSPQNIGQPIKETSFYILDANLNLLPVNSLGDIYIGGKGLAKGYYHNEALSLEKFVKNPFREGELIYKTGDVGQWNENGEIIFLGRSDHQVKIKGYRIELGDIENHLNTIENIEDSVVVVKEIEGENHLVAYLKADAQIEISGVHEKLQGMLPYYMVPHFIFTIEEFPLTPNKKIDRQLLSSKELPSDEPVKNHEIEDPQLVQQLKKIWKDVLNTKEDIQDEDNFFELGGHSMLVTKLINRVNRKFSVHLSMKEVFENPDLYSLCQVLLQEQNGDSGIAHAPYQEVIRVTPAQNNIWLACQRKGASPSYNMFMEFDVSGTVDIVLLEKAIRHIIAANEILRTNFILKDETVSQKINSAEHIHFALEINEVQGEAEYREIVDAYKSYCFDLEQELLLKMMILKVGQEYKILFLTHHIIFDGISTGLFIKQLVSLYNEFAAHRVELMPEIQFRDYAYWYYQNTDLEKNDVFWKDYTKAYEYDSFLKKESPAVDSYEGNILTIPLDQEVSKGLTDLAKEMKTTPYLLMLTSLLVFLRNISGKTDICIATVDSGRSAPQVQSLLGVFIKSILLRVKFGEEKLGEMLQKVTEEFLEVTKYEEVSDYSFVKNKVDILFVAQNPEFSYHHTISDFAGFSLETVPQNTVYNKFPFIMNVISEPEEIHLEISYNKSLYKDHVIKDFSQTYAEFLKYLSALKADAESEYKNFFYSNNPVDIDFDF</sequence>
<accession>A0A0J7IF25</accession>
<dbReference type="InterPro" id="IPR006162">
    <property type="entry name" value="Ppantetheine_attach_site"/>
</dbReference>
<dbReference type="InterPro" id="IPR020806">
    <property type="entry name" value="PKS_PP-bd"/>
</dbReference>